<evidence type="ECO:0000256" key="1">
    <source>
        <dbReference type="SAM" id="Phobius"/>
    </source>
</evidence>
<organism evidence="2 3">
    <name type="scientific">Almyronema epifaneia S1</name>
    <dbReference type="NCBI Taxonomy" id="2991925"/>
    <lineage>
        <taxon>Bacteria</taxon>
        <taxon>Bacillati</taxon>
        <taxon>Cyanobacteriota</taxon>
        <taxon>Cyanophyceae</taxon>
        <taxon>Nodosilineales</taxon>
        <taxon>Nodosilineaceae</taxon>
        <taxon>Almyronema</taxon>
        <taxon>Almyronema epifaneia</taxon>
    </lineage>
</organism>
<dbReference type="EMBL" id="JBHZOL010000078">
    <property type="protein sequence ID" value="MFE4107149.1"/>
    <property type="molecule type" value="Genomic_DNA"/>
</dbReference>
<proteinExistence type="predicted"/>
<evidence type="ECO:0000313" key="2">
    <source>
        <dbReference type="EMBL" id="MFE4107149.1"/>
    </source>
</evidence>
<comment type="caution">
    <text evidence="2">The sequence shown here is derived from an EMBL/GenBank/DDBJ whole genome shotgun (WGS) entry which is preliminary data.</text>
</comment>
<evidence type="ECO:0000313" key="3">
    <source>
        <dbReference type="Proteomes" id="UP001600165"/>
    </source>
</evidence>
<keyword evidence="1" id="KW-1133">Transmembrane helix</keyword>
<protein>
    <submittedName>
        <fullName evidence="2">DUF4230 domain-containing protein</fullName>
    </submittedName>
</protein>
<dbReference type="InterPro" id="IPR025324">
    <property type="entry name" value="DUF4230"/>
</dbReference>
<keyword evidence="3" id="KW-1185">Reference proteome</keyword>
<sequence length="249" mass="26670">MSYDSSSKPQGVSRGVSFKFLNSLLLTVSGSVMLLALLAAIGIWRSGGRFFEGLMMMVQPPPPTQEVDIRSVVVRQIQGASELTTAIFTMEAVVPAKSDRTVAGYVVGSTNLLYIAYGEVRAGVDLSELTAEDVQMMADGVRVTLPPPRLLDSKIDVDRSTVYDYDRGFLGLGPDNAPVLQDFAQEEALDKIIKSACAEGILHEANARAEQVVGQLLATAGYANYRVLTQPPAAEVCSALKNAETPALE</sequence>
<dbReference type="Proteomes" id="UP001600165">
    <property type="component" value="Unassembled WGS sequence"/>
</dbReference>
<reference evidence="2 3" key="1">
    <citation type="submission" date="2024-10" db="EMBL/GenBank/DDBJ databases">
        <authorList>
            <person name="Ratan Roy A."/>
            <person name="Morales Sandoval P.H."/>
            <person name="De Los Santos Villalobos S."/>
            <person name="Chakraborty S."/>
            <person name="Mukherjee J."/>
        </authorList>
    </citation>
    <scope>NUCLEOTIDE SEQUENCE [LARGE SCALE GENOMIC DNA]</scope>
    <source>
        <strain evidence="2 3">S1</strain>
    </source>
</reference>
<accession>A0ABW6IG22</accession>
<feature type="transmembrane region" description="Helical" evidence="1">
    <location>
        <begin position="20"/>
        <end position="44"/>
    </location>
</feature>
<name>A0ABW6IG22_9CYAN</name>
<dbReference type="RefSeq" id="WP_377965585.1">
    <property type="nucleotide sequence ID" value="NZ_JBHZOL010000078.1"/>
</dbReference>
<dbReference type="Pfam" id="PF14014">
    <property type="entry name" value="DUF4230"/>
    <property type="match status" value="1"/>
</dbReference>
<keyword evidence="1" id="KW-0472">Membrane</keyword>
<keyword evidence="1" id="KW-0812">Transmembrane</keyword>
<gene>
    <name evidence="2" type="ORF">ACFVKH_12710</name>
</gene>